<sequence>MSATLDAEIAAPHHLLVVADDVTDDEVEALALSRFDGAGWVDDAGHRVLWLGSAAMLTGPWVCPADVRATLDLPPWAARAYLTRVTPDRSAPPPPELSRLGDLLEAFPGGHPQGVERDVLDFLLAAARRLAGAVRLAPGPVLVPDADSAVDLAVHAPVWLDPPALERVLAETLPGLDVLPEPGTTAPPTWLGAAAEAGLPTLDPAERARIQEALDGVDAAARATGDVLDGYSALWRSTSSPDAVVVTVEGAEVVPPAVRFAPWTAAGVISYELRWQADDDVRRGGRLSLLDRERRAAVAVRMERAAAALHDAVGGEVLDEDGFLVDPQTLGGDGEGDAS</sequence>
<reference evidence="1 2" key="1">
    <citation type="journal article" date="2009" name="Stand. Genomic Sci.">
        <title>Complete genome sequence of Beutenbergia cavernae type strain (HKI 0122).</title>
        <authorList>
            <person name="Land M."/>
            <person name="Pukall R."/>
            <person name="Abt B."/>
            <person name="Goker M."/>
            <person name="Rohde M."/>
            <person name="Glavina Del Rio T."/>
            <person name="Tice H."/>
            <person name="Copeland A."/>
            <person name="Cheng J.F."/>
            <person name="Lucas S."/>
            <person name="Chen F."/>
            <person name="Nolan M."/>
            <person name="Bruce D."/>
            <person name="Goodwin L."/>
            <person name="Pitluck S."/>
            <person name="Ivanova N."/>
            <person name="Mavromatis K."/>
            <person name="Ovchinnikova G."/>
            <person name="Pati A."/>
            <person name="Chen A."/>
            <person name="Palaniappan K."/>
            <person name="Hauser L."/>
            <person name="Chang Y.J."/>
            <person name="Jefferies C.C."/>
            <person name="Saunders E."/>
            <person name="Brettin T."/>
            <person name="Detter J.C."/>
            <person name="Han C."/>
            <person name="Chain P."/>
            <person name="Bristow J."/>
            <person name="Eisen J.A."/>
            <person name="Markowitz V."/>
            <person name="Hugenholtz P."/>
            <person name="Kyrpides N.C."/>
            <person name="Klenk H.P."/>
            <person name="Lapidus A."/>
        </authorList>
    </citation>
    <scope>NUCLEOTIDE SEQUENCE [LARGE SCALE GENOMIC DNA]</scope>
    <source>
        <strain evidence="2">ATCC BAA-8 / DSM 12333 / NBRC 16432</strain>
    </source>
</reference>
<dbReference type="eggNOG" id="ENOG5032S1S">
    <property type="taxonomic scope" value="Bacteria"/>
</dbReference>
<protein>
    <submittedName>
        <fullName evidence="1">Uncharacterized protein</fullName>
    </submittedName>
</protein>
<dbReference type="KEGG" id="bcv:Bcav_3822"/>
<keyword evidence="2" id="KW-1185">Reference proteome</keyword>
<evidence type="ECO:0000313" key="2">
    <source>
        <dbReference type="Proteomes" id="UP000007962"/>
    </source>
</evidence>
<dbReference type="EMBL" id="CP001618">
    <property type="protein sequence ID" value="ACQ82064.1"/>
    <property type="molecule type" value="Genomic_DNA"/>
</dbReference>
<dbReference type="STRING" id="471853.Bcav_3822"/>
<dbReference type="RefSeq" id="WP_015884301.1">
    <property type="nucleotide sequence ID" value="NC_012669.1"/>
</dbReference>
<accession>C5C4E0</accession>
<organism evidence="1 2">
    <name type="scientific">Beutenbergia cavernae (strain ATCC BAA-8 / DSM 12333 / CCUG 43141 / JCM 11478 / NBRC 16432 / NCIMB 13614 / HKI 0122)</name>
    <dbReference type="NCBI Taxonomy" id="471853"/>
    <lineage>
        <taxon>Bacteria</taxon>
        <taxon>Bacillati</taxon>
        <taxon>Actinomycetota</taxon>
        <taxon>Actinomycetes</taxon>
        <taxon>Micrococcales</taxon>
        <taxon>Beutenbergiaceae</taxon>
        <taxon>Beutenbergia</taxon>
    </lineage>
</organism>
<dbReference type="AlphaFoldDB" id="C5C4E0"/>
<proteinExistence type="predicted"/>
<name>C5C4E0_BEUC1</name>
<dbReference type="HOGENOM" id="CLU_039595_1_0_11"/>
<dbReference type="Proteomes" id="UP000007962">
    <property type="component" value="Chromosome"/>
</dbReference>
<dbReference type="OrthoDB" id="3268465at2"/>
<gene>
    <name evidence="1" type="ordered locus">Bcav_3822</name>
</gene>
<evidence type="ECO:0000313" key="1">
    <source>
        <dbReference type="EMBL" id="ACQ82064.1"/>
    </source>
</evidence>